<keyword evidence="3" id="KW-1185">Reference proteome</keyword>
<proteinExistence type="predicted"/>
<dbReference type="STRING" id="653733.Selin_2314"/>
<accession>E6W466</accession>
<feature type="signal peptide" evidence="1">
    <location>
        <begin position="1"/>
        <end position="31"/>
    </location>
</feature>
<dbReference type="Pfam" id="PF16868">
    <property type="entry name" value="NMT1_3"/>
    <property type="match status" value="1"/>
</dbReference>
<dbReference type="PANTHER" id="PTHR42941">
    <property type="entry name" value="SLL1037 PROTEIN"/>
    <property type="match status" value="1"/>
</dbReference>
<keyword evidence="2" id="KW-0675">Receptor</keyword>
<evidence type="ECO:0000256" key="1">
    <source>
        <dbReference type="SAM" id="SignalP"/>
    </source>
</evidence>
<dbReference type="RefSeq" id="WP_013506904.1">
    <property type="nucleotide sequence ID" value="NC_014836.1"/>
</dbReference>
<reference evidence="2 3" key="1">
    <citation type="submission" date="2010-12" db="EMBL/GenBank/DDBJ databases">
        <title>Complete sequence of Desulfurispirillum indicum S5.</title>
        <authorList>
            <consortium name="US DOE Joint Genome Institute"/>
            <person name="Lucas S."/>
            <person name="Copeland A."/>
            <person name="Lapidus A."/>
            <person name="Cheng J.-F."/>
            <person name="Goodwin L."/>
            <person name="Pitluck S."/>
            <person name="Chertkov O."/>
            <person name="Held B."/>
            <person name="Detter J.C."/>
            <person name="Han C."/>
            <person name="Tapia R."/>
            <person name="Land M."/>
            <person name="Hauser L."/>
            <person name="Kyrpides N."/>
            <person name="Ivanova N."/>
            <person name="Mikhailova N."/>
            <person name="Haggblom M."/>
            <person name="Rauschenbach I."/>
            <person name="Bini E."/>
            <person name="Woyke T."/>
        </authorList>
    </citation>
    <scope>NUCLEOTIDE SEQUENCE [LARGE SCALE GENOMIC DNA]</scope>
    <source>
        <strain evidence="3">ATCC BAA-1389 / DSM 22839 / S5</strain>
    </source>
</reference>
<dbReference type="SUPFAM" id="SSF53850">
    <property type="entry name" value="Periplasmic binding protein-like II"/>
    <property type="match status" value="1"/>
</dbReference>
<gene>
    <name evidence="2" type="ordered locus">Selin_2314</name>
</gene>
<protein>
    <submittedName>
        <fullName evidence="2">TRAP transporter solute receptor, TAXI family</fullName>
    </submittedName>
</protein>
<dbReference type="PROSITE" id="PS51257">
    <property type="entry name" value="PROKAR_LIPOPROTEIN"/>
    <property type="match status" value="1"/>
</dbReference>
<dbReference type="HOGENOM" id="CLU_033215_4_1_0"/>
<sequence>MAVGKHFKWIALAVVAMAFALSGCSSDPQQAEGQRPTSMTIGAASIGGTYYVYGGGWSQVIESVTGIPTGVEVTGGPNHNMQLVHMGDLELGMVTMGPAYEAWYGLEAWTNGIEHRNVRAIFPMYNTYSQWWATVNSGITKIDDLAGKRVGVGPQGGTAGTFHPRFLDLLGINATVRHAGISDLVGQHMDGQLDANSFAAGLPVGAVLEMANQRRITMFGIDGANREKILKEYPYFSPAVIPASVYDFLDQDIETVGIWNMAIASKDLPDDLVYDIVKGVFDNHQRMVTAHAAAKETLAEYVVNNTWMWMHPGAIRYYEELGIELHPDVYPPEYQR</sequence>
<dbReference type="Proteomes" id="UP000002572">
    <property type="component" value="Chromosome"/>
</dbReference>
<dbReference type="InParanoid" id="E6W466"/>
<dbReference type="AlphaFoldDB" id="E6W466"/>
<dbReference type="eggNOG" id="COG2358">
    <property type="taxonomic scope" value="Bacteria"/>
</dbReference>
<dbReference type="PANTHER" id="PTHR42941:SF1">
    <property type="entry name" value="SLL1037 PROTEIN"/>
    <property type="match status" value="1"/>
</dbReference>
<evidence type="ECO:0000313" key="2">
    <source>
        <dbReference type="EMBL" id="ADU67030.1"/>
    </source>
</evidence>
<dbReference type="InterPro" id="IPR011852">
    <property type="entry name" value="TRAP_TAXI"/>
</dbReference>
<dbReference type="NCBIfam" id="TIGR02122">
    <property type="entry name" value="TRAP_TAXI"/>
    <property type="match status" value="1"/>
</dbReference>
<dbReference type="EMBL" id="CP002432">
    <property type="protein sequence ID" value="ADU67030.1"/>
    <property type="molecule type" value="Genomic_DNA"/>
</dbReference>
<evidence type="ECO:0000313" key="3">
    <source>
        <dbReference type="Proteomes" id="UP000002572"/>
    </source>
</evidence>
<dbReference type="OrthoDB" id="9776669at2"/>
<feature type="chain" id="PRO_5003211395" evidence="1">
    <location>
        <begin position="32"/>
        <end position="336"/>
    </location>
</feature>
<dbReference type="KEGG" id="din:Selin_2314"/>
<name>E6W466_DESIS</name>
<keyword evidence="1" id="KW-0732">Signal</keyword>
<dbReference type="Gene3D" id="3.40.190.10">
    <property type="entry name" value="Periplasmic binding protein-like II"/>
    <property type="match status" value="2"/>
</dbReference>
<organism evidence="2 3">
    <name type="scientific">Desulfurispirillum indicum (strain ATCC BAA-1389 / DSM 22839 / S5)</name>
    <dbReference type="NCBI Taxonomy" id="653733"/>
    <lineage>
        <taxon>Bacteria</taxon>
        <taxon>Pseudomonadati</taxon>
        <taxon>Chrysiogenota</taxon>
        <taxon>Chrysiogenia</taxon>
        <taxon>Chrysiogenales</taxon>
        <taxon>Chrysiogenaceae</taxon>
        <taxon>Desulfurispirillum</taxon>
    </lineage>
</organism>